<evidence type="ECO:0000313" key="2">
    <source>
        <dbReference type="EMBL" id="GAA4680907.1"/>
    </source>
</evidence>
<protein>
    <submittedName>
        <fullName evidence="2">Beta-phosphoglucomutase family hydrolase</fullName>
    </submittedName>
</protein>
<dbReference type="Proteomes" id="UP001501295">
    <property type="component" value="Unassembled WGS sequence"/>
</dbReference>
<dbReference type="InterPro" id="IPR023214">
    <property type="entry name" value="HAD_sf"/>
</dbReference>
<dbReference type="InterPro" id="IPR023198">
    <property type="entry name" value="PGP-like_dom2"/>
</dbReference>
<dbReference type="InterPro" id="IPR006439">
    <property type="entry name" value="HAD-SF_hydro_IA"/>
</dbReference>
<evidence type="ECO:0000313" key="3">
    <source>
        <dbReference type="Proteomes" id="UP001501295"/>
    </source>
</evidence>
<dbReference type="InterPro" id="IPR051806">
    <property type="entry name" value="HAD-like_SPP"/>
</dbReference>
<dbReference type="Gene3D" id="1.10.150.240">
    <property type="entry name" value="Putative phosphatase, domain 2"/>
    <property type="match status" value="1"/>
</dbReference>
<dbReference type="Pfam" id="PF00702">
    <property type="entry name" value="Hydrolase"/>
    <property type="match status" value="1"/>
</dbReference>
<accession>A0ABP8W450</accession>
<gene>
    <name evidence="2" type="ORF">GCM10025780_27780</name>
</gene>
<dbReference type="EMBL" id="BAABLM010000005">
    <property type="protein sequence ID" value="GAA4680907.1"/>
    <property type="molecule type" value="Genomic_DNA"/>
</dbReference>
<reference evidence="3" key="1">
    <citation type="journal article" date="2019" name="Int. J. Syst. Evol. Microbiol.">
        <title>The Global Catalogue of Microorganisms (GCM) 10K type strain sequencing project: providing services to taxonomists for standard genome sequencing and annotation.</title>
        <authorList>
            <consortium name="The Broad Institute Genomics Platform"/>
            <consortium name="The Broad Institute Genome Sequencing Center for Infectious Disease"/>
            <person name="Wu L."/>
            <person name="Ma J."/>
        </authorList>
    </citation>
    <scope>NUCLEOTIDE SEQUENCE [LARGE SCALE GENOMIC DNA]</scope>
    <source>
        <strain evidence="3">JCM 18956</strain>
    </source>
</reference>
<feature type="region of interest" description="Disordered" evidence="1">
    <location>
        <begin position="246"/>
        <end position="267"/>
    </location>
</feature>
<dbReference type="InterPro" id="IPR036412">
    <property type="entry name" value="HAD-like_sf"/>
</dbReference>
<dbReference type="SFLD" id="SFLDG01129">
    <property type="entry name" value="C1.5:_HAD__Beta-PGM__Phosphata"/>
    <property type="match status" value="1"/>
</dbReference>
<comment type="caution">
    <text evidence="2">The sequence shown here is derived from an EMBL/GenBank/DDBJ whole genome shotgun (WGS) entry which is preliminary data.</text>
</comment>
<organism evidence="2 3">
    <name type="scientific">Frondihabitans cladoniiphilus</name>
    <dbReference type="NCBI Taxonomy" id="715785"/>
    <lineage>
        <taxon>Bacteria</taxon>
        <taxon>Bacillati</taxon>
        <taxon>Actinomycetota</taxon>
        <taxon>Actinomycetes</taxon>
        <taxon>Micrococcales</taxon>
        <taxon>Microbacteriaceae</taxon>
        <taxon>Frondihabitans</taxon>
    </lineage>
</organism>
<dbReference type="Gene3D" id="3.40.50.1000">
    <property type="entry name" value="HAD superfamily/HAD-like"/>
    <property type="match status" value="1"/>
</dbReference>
<dbReference type="NCBIfam" id="TIGR01509">
    <property type="entry name" value="HAD-SF-IA-v3"/>
    <property type="match status" value="1"/>
</dbReference>
<proteinExistence type="predicted"/>
<dbReference type="SUPFAM" id="SSF56784">
    <property type="entry name" value="HAD-like"/>
    <property type="match status" value="1"/>
</dbReference>
<dbReference type="SFLD" id="SFLDS00003">
    <property type="entry name" value="Haloacid_Dehalogenase"/>
    <property type="match status" value="1"/>
</dbReference>
<dbReference type="PANTHER" id="PTHR43481:SF4">
    <property type="entry name" value="GLYCEROL-1-PHOSPHATE PHOSPHOHYDROLASE 1-RELATED"/>
    <property type="match status" value="1"/>
</dbReference>
<dbReference type="PANTHER" id="PTHR43481">
    <property type="entry name" value="FRUCTOSE-1-PHOSPHATE PHOSPHATASE"/>
    <property type="match status" value="1"/>
</dbReference>
<keyword evidence="3" id="KW-1185">Reference proteome</keyword>
<sequence length="267" mass="27487">MTSSPPRDSARLASMSALLFDLDGVLTPTAEVHMRAWSRLFNDEFAARGVAAYTEADYFEYVDGRPRYDGVRAMLAARGITLPEGAPDDAADAETVCGLGNRKNAVFAAELEENGVSPYPGSVVLVDAAISAGVQVAVVSSSRNAVPVLRAAGLLDRFAVIVDGLVAAEAGLPGKPAPDTYVEGARRLGLAVEACVVLEDATSGVQAGHAAPFGLVVGVDRGVGHDALLESGADYVVDDLAELVPDLPSRTSSSPTASSSSTPETAE</sequence>
<evidence type="ECO:0000256" key="1">
    <source>
        <dbReference type="SAM" id="MobiDB-lite"/>
    </source>
</evidence>
<keyword evidence="2" id="KW-0378">Hydrolase</keyword>
<feature type="compositionally biased region" description="Low complexity" evidence="1">
    <location>
        <begin position="251"/>
        <end position="267"/>
    </location>
</feature>
<dbReference type="GO" id="GO:0016787">
    <property type="term" value="F:hydrolase activity"/>
    <property type="evidence" value="ECO:0007669"/>
    <property type="project" value="UniProtKB-KW"/>
</dbReference>
<name>A0ABP8W450_9MICO</name>